<dbReference type="InterPro" id="IPR035906">
    <property type="entry name" value="MetI-like_sf"/>
</dbReference>
<sequence length="324" mass="35569">MGFGRYVTARVLWAGVVSLVITTITFLLLSAAPNPDVQQAATQAALQGGNPAEATERVRELRGLDQPLYVRYFDFIRGVYTLDWGWSESRSQPVLEAVGSALYYTAQYSIPWTILTIILGPLVGVYSAANMYSWKDHAATGFAFFGYAIPNFFFGIILLLVFGVWLQFIPVTYNTDVAVFSVENAVQLTIPVFVLVTGSIGAVMRVSRNESAEFQNADFMKTAKAKGVSPLRAYAYHVMRPTLVPLSTTLVGQLLALFLGSSLLVEVVFAIPGLGRLTYKALIAQDTNLVLGTTLFFTFVAVVGNLLEDIVFTVLDPRISYDDR</sequence>
<evidence type="ECO:0000256" key="6">
    <source>
        <dbReference type="ARBA" id="ARBA00023136"/>
    </source>
</evidence>
<dbReference type="Pfam" id="PF19300">
    <property type="entry name" value="BPD_transp_1_N"/>
    <property type="match status" value="1"/>
</dbReference>
<dbReference type="EMBL" id="FNBO01000001">
    <property type="protein sequence ID" value="SDE93458.1"/>
    <property type="molecule type" value="Genomic_DNA"/>
</dbReference>
<dbReference type="OrthoDB" id="44105at2157"/>
<dbReference type="PROSITE" id="PS50928">
    <property type="entry name" value="ABC_TM1"/>
    <property type="match status" value="1"/>
</dbReference>
<name>A0A1G7GZ70_9EURY</name>
<dbReference type="RefSeq" id="WP_149797147.1">
    <property type="nucleotide sequence ID" value="NZ_FNBO01000001.1"/>
</dbReference>
<feature type="transmembrane region" description="Helical" evidence="7">
    <location>
        <begin position="141"/>
        <end position="165"/>
    </location>
</feature>
<dbReference type="PANTHER" id="PTHR30465">
    <property type="entry name" value="INNER MEMBRANE ABC TRANSPORTER"/>
    <property type="match status" value="1"/>
</dbReference>
<dbReference type="InterPro" id="IPR000515">
    <property type="entry name" value="MetI-like"/>
</dbReference>
<proteinExistence type="inferred from homology"/>
<keyword evidence="10" id="KW-1185">Reference proteome</keyword>
<keyword evidence="5 7" id="KW-1133">Transmembrane helix</keyword>
<keyword evidence="6 7" id="KW-0472">Membrane</keyword>
<feature type="transmembrane region" description="Helical" evidence="7">
    <location>
        <begin position="185"/>
        <end position="204"/>
    </location>
</feature>
<dbReference type="Gene3D" id="1.10.3720.10">
    <property type="entry name" value="MetI-like"/>
    <property type="match status" value="1"/>
</dbReference>
<keyword evidence="3" id="KW-1003">Cell membrane</keyword>
<feature type="domain" description="ABC transmembrane type-1" evidence="8">
    <location>
        <begin position="102"/>
        <end position="308"/>
    </location>
</feature>
<dbReference type="Pfam" id="PF00528">
    <property type="entry name" value="BPD_transp_1"/>
    <property type="match status" value="1"/>
</dbReference>
<feature type="transmembrane region" description="Helical" evidence="7">
    <location>
        <begin position="110"/>
        <end position="129"/>
    </location>
</feature>
<reference evidence="9 10" key="1">
    <citation type="submission" date="2016-10" db="EMBL/GenBank/DDBJ databases">
        <authorList>
            <person name="Varghese N."/>
            <person name="Submissions S."/>
        </authorList>
    </citation>
    <scope>NUCLEOTIDE SEQUENCE [LARGE SCALE GENOMIC DNA]</scope>
    <source>
        <strain evidence="9 10">CGMCC 1.3527</strain>
    </source>
</reference>
<evidence type="ECO:0000256" key="2">
    <source>
        <dbReference type="ARBA" id="ARBA00022448"/>
    </source>
</evidence>
<organism evidence="9 10">
    <name type="scientific">Halorubrum xinjiangense</name>
    <dbReference type="NCBI Taxonomy" id="261291"/>
    <lineage>
        <taxon>Archaea</taxon>
        <taxon>Methanobacteriati</taxon>
        <taxon>Methanobacteriota</taxon>
        <taxon>Stenosarchaea group</taxon>
        <taxon>Halobacteria</taxon>
        <taxon>Halobacteriales</taxon>
        <taxon>Haloferacaceae</taxon>
        <taxon>Halorubrum</taxon>
    </lineage>
</organism>
<dbReference type="GO" id="GO:0055085">
    <property type="term" value="P:transmembrane transport"/>
    <property type="evidence" value="ECO:0007669"/>
    <property type="project" value="InterPro"/>
</dbReference>
<comment type="similarity">
    <text evidence="7">Belongs to the binding-protein-dependent transport system permease family.</text>
</comment>
<dbReference type="Proteomes" id="UP000324020">
    <property type="component" value="Unassembled WGS sequence"/>
</dbReference>
<dbReference type="InterPro" id="IPR045621">
    <property type="entry name" value="BPD_transp_1_N"/>
</dbReference>
<dbReference type="AlphaFoldDB" id="A0A1G7GZ70"/>
<keyword evidence="4 7" id="KW-0812">Transmembrane</keyword>
<feature type="transmembrane region" description="Helical" evidence="7">
    <location>
        <begin position="12"/>
        <end position="32"/>
    </location>
</feature>
<accession>A0A1G7GZ70</accession>
<evidence type="ECO:0000313" key="10">
    <source>
        <dbReference type="Proteomes" id="UP000324020"/>
    </source>
</evidence>
<protein>
    <submittedName>
        <fullName evidence="9">Peptide/nickel transport system permease protein</fullName>
    </submittedName>
</protein>
<feature type="transmembrane region" description="Helical" evidence="7">
    <location>
        <begin position="254"/>
        <end position="275"/>
    </location>
</feature>
<evidence type="ECO:0000256" key="7">
    <source>
        <dbReference type="RuleBase" id="RU363032"/>
    </source>
</evidence>
<evidence type="ECO:0000256" key="1">
    <source>
        <dbReference type="ARBA" id="ARBA00004651"/>
    </source>
</evidence>
<dbReference type="CDD" id="cd06261">
    <property type="entry name" value="TM_PBP2"/>
    <property type="match status" value="1"/>
</dbReference>
<dbReference type="SUPFAM" id="SSF161098">
    <property type="entry name" value="MetI-like"/>
    <property type="match status" value="1"/>
</dbReference>
<comment type="subcellular location">
    <subcellularLocation>
        <location evidence="1 7">Cell membrane</location>
        <topology evidence="1 7">Multi-pass membrane protein</topology>
    </subcellularLocation>
</comment>
<keyword evidence="2 7" id="KW-0813">Transport</keyword>
<gene>
    <name evidence="9" type="ORF">SAMN04488067_101133</name>
</gene>
<dbReference type="PANTHER" id="PTHR30465:SF0">
    <property type="entry name" value="OLIGOPEPTIDE TRANSPORT SYSTEM PERMEASE PROTEIN APPB"/>
    <property type="match status" value="1"/>
</dbReference>
<evidence type="ECO:0000313" key="9">
    <source>
        <dbReference type="EMBL" id="SDE93458.1"/>
    </source>
</evidence>
<evidence type="ECO:0000259" key="8">
    <source>
        <dbReference type="PROSITE" id="PS50928"/>
    </source>
</evidence>
<evidence type="ECO:0000256" key="4">
    <source>
        <dbReference type="ARBA" id="ARBA00022692"/>
    </source>
</evidence>
<evidence type="ECO:0000256" key="3">
    <source>
        <dbReference type="ARBA" id="ARBA00022475"/>
    </source>
</evidence>
<dbReference type="GO" id="GO:0005886">
    <property type="term" value="C:plasma membrane"/>
    <property type="evidence" value="ECO:0007669"/>
    <property type="project" value="UniProtKB-SubCell"/>
</dbReference>
<evidence type="ECO:0000256" key="5">
    <source>
        <dbReference type="ARBA" id="ARBA00022989"/>
    </source>
</evidence>